<name>A0A1U7W101_NICSY</name>
<comment type="similarity">
    <text evidence="1">Belongs to the protein kinase superfamily. STE Ser/Thr protein kinase family. STE20 subfamily.</text>
</comment>
<evidence type="ECO:0000313" key="4">
    <source>
        <dbReference type="RefSeq" id="XP_009773712.1"/>
    </source>
</evidence>
<dbReference type="eggNOG" id="KOG0582">
    <property type="taxonomic scope" value="Eukaryota"/>
</dbReference>
<reference evidence="4" key="2">
    <citation type="submission" date="2025-08" db="UniProtKB">
        <authorList>
            <consortium name="RefSeq"/>
        </authorList>
    </citation>
    <scope>IDENTIFICATION</scope>
    <source>
        <tissue evidence="4">Leaf</tissue>
    </source>
</reference>
<dbReference type="Proteomes" id="UP000189701">
    <property type="component" value="Unplaced"/>
</dbReference>
<dbReference type="PANTHER" id="PTHR48014:SF3">
    <property type="entry name" value="PROTEIN KINASE DOMAIN-CONTAINING PROTEIN"/>
    <property type="match status" value="1"/>
</dbReference>
<dbReference type="InterPro" id="IPR011009">
    <property type="entry name" value="Kinase-like_dom_sf"/>
</dbReference>
<sequence length="416" mass="47844">MGRRTTRAYRPKVGRIITDPNTDITYLFEKIIGTSGLDFVYKAVYFSRDKHTNIFSTGYITVKYLRKGNPDIGTSFTATGKISTRNIINIESWFIRRFEDNGYLVGLPYMSEGSLRYILSSNFYYGLPEDCIAIALKEALIGLLDIHNSGRIHKYFNAGNIFVNNSKAGGEIEIKLAFEAAGYDSDPQFKVNKEVDAGDSSVPRLTNISAWAAAPEIYYTYEDSDDIENDYSVKSDIWLVGITALELAYGNIRVSDREDFDDMINKIRKSKKLPKKLEDLFEEITYPIEEEGEEEKNDGKMKKVVGFFKDKLKLGKEKEGDNLVEEINDKKGKMKRVMGYFKEKVGKKKEEERLFSKEFENVVLDCLAKKPRKRPNVERLLRQPFFEKAKDKNWFQRRVLHAKNPKPITSDSDSDD</sequence>
<dbReference type="AlphaFoldDB" id="A0A1U7W101"/>
<dbReference type="KEGG" id="nsy:104223885"/>
<accession>A0A1U7W101</accession>
<dbReference type="GeneID" id="104223885"/>
<feature type="domain" description="Protein kinase" evidence="2">
    <location>
        <begin position="26"/>
        <end position="386"/>
    </location>
</feature>
<dbReference type="STRING" id="4096.A0A1U7W101"/>
<dbReference type="Pfam" id="PF00069">
    <property type="entry name" value="Pkinase"/>
    <property type="match status" value="1"/>
</dbReference>
<keyword evidence="3" id="KW-1185">Reference proteome</keyword>
<gene>
    <name evidence="4" type="primary">LOC104223885</name>
</gene>
<dbReference type="PANTHER" id="PTHR48014">
    <property type="entry name" value="SERINE/THREONINE-PROTEIN KINASE FRAY2"/>
    <property type="match status" value="1"/>
</dbReference>
<dbReference type="Gene3D" id="1.10.510.10">
    <property type="entry name" value="Transferase(Phosphotransferase) domain 1"/>
    <property type="match status" value="2"/>
</dbReference>
<dbReference type="PROSITE" id="PS50011">
    <property type="entry name" value="PROTEIN_KINASE_DOM"/>
    <property type="match status" value="1"/>
</dbReference>
<protein>
    <submittedName>
        <fullName evidence="4">Serine/threonine-protein kinase OSR1-like</fullName>
    </submittedName>
</protein>
<dbReference type="GO" id="GO:0005524">
    <property type="term" value="F:ATP binding"/>
    <property type="evidence" value="ECO:0007669"/>
    <property type="project" value="InterPro"/>
</dbReference>
<organism evidence="3 4">
    <name type="scientific">Nicotiana sylvestris</name>
    <name type="common">Wood tobacco</name>
    <name type="synonym">South American tobacco</name>
    <dbReference type="NCBI Taxonomy" id="4096"/>
    <lineage>
        <taxon>Eukaryota</taxon>
        <taxon>Viridiplantae</taxon>
        <taxon>Streptophyta</taxon>
        <taxon>Embryophyta</taxon>
        <taxon>Tracheophyta</taxon>
        <taxon>Spermatophyta</taxon>
        <taxon>Magnoliopsida</taxon>
        <taxon>eudicotyledons</taxon>
        <taxon>Gunneridae</taxon>
        <taxon>Pentapetalae</taxon>
        <taxon>asterids</taxon>
        <taxon>lamiids</taxon>
        <taxon>Solanales</taxon>
        <taxon>Solanaceae</taxon>
        <taxon>Nicotianoideae</taxon>
        <taxon>Nicotianeae</taxon>
        <taxon>Nicotiana</taxon>
    </lineage>
</organism>
<evidence type="ECO:0000313" key="3">
    <source>
        <dbReference type="Proteomes" id="UP000189701"/>
    </source>
</evidence>
<dbReference type="SUPFAM" id="SSF56112">
    <property type="entry name" value="Protein kinase-like (PK-like)"/>
    <property type="match status" value="1"/>
</dbReference>
<dbReference type="RefSeq" id="XP_009773712.1">
    <property type="nucleotide sequence ID" value="XM_009775410.1"/>
</dbReference>
<dbReference type="InterPro" id="IPR000719">
    <property type="entry name" value="Prot_kinase_dom"/>
</dbReference>
<proteinExistence type="inferred from homology"/>
<dbReference type="OrthoDB" id="248923at2759"/>
<dbReference type="GO" id="GO:0043539">
    <property type="term" value="F:protein serine/threonine kinase activator activity"/>
    <property type="evidence" value="ECO:0007669"/>
    <property type="project" value="InterPro"/>
</dbReference>
<dbReference type="SMART" id="SM00220">
    <property type="entry name" value="S_TKc"/>
    <property type="match status" value="1"/>
</dbReference>
<evidence type="ECO:0000256" key="1">
    <source>
        <dbReference type="ARBA" id="ARBA00008874"/>
    </source>
</evidence>
<reference evidence="3" key="1">
    <citation type="journal article" date="2013" name="Genome Biol.">
        <title>Reference genomes and transcriptomes of Nicotiana sylvestris and Nicotiana tomentosiformis.</title>
        <authorList>
            <person name="Sierro N."/>
            <person name="Battey J.N."/>
            <person name="Ouadi S."/>
            <person name="Bovet L."/>
            <person name="Goepfert S."/>
            <person name="Bakaher N."/>
            <person name="Peitsch M.C."/>
            <person name="Ivanov N.V."/>
        </authorList>
    </citation>
    <scope>NUCLEOTIDE SEQUENCE [LARGE SCALE GENOMIC DNA]</scope>
</reference>
<dbReference type="InterPro" id="IPR047173">
    <property type="entry name" value="STRAD_A/B-like"/>
</dbReference>
<evidence type="ECO:0000259" key="2">
    <source>
        <dbReference type="PROSITE" id="PS50011"/>
    </source>
</evidence>
<dbReference type="GO" id="GO:0004672">
    <property type="term" value="F:protein kinase activity"/>
    <property type="evidence" value="ECO:0007669"/>
    <property type="project" value="InterPro"/>
</dbReference>